<feature type="transmembrane region" description="Helical" evidence="2">
    <location>
        <begin position="220"/>
        <end position="243"/>
    </location>
</feature>
<keyword evidence="2" id="KW-0472">Membrane</keyword>
<feature type="compositionally biased region" description="Polar residues" evidence="1">
    <location>
        <begin position="333"/>
        <end position="353"/>
    </location>
</feature>
<feature type="transmembrane region" description="Helical" evidence="2">
    <location>
        <begin position="192"/>
        <end position="213"/>
    </location>
</feature>
<dbReference type="AlphaFoldDB" id="A0A7S4UVR2"/>
<feature type="region of interest" description="Disordered" evidence="1">
    <location>
        <begin position="1"/>
        <end position="57"/>
    </location>
</feature>
<feature type="transmembrane region" description="Helical" evidence="2">
    <location>
        <begin position="98"/>
        <end position="118"/>
    </location>
</feature>
<organism evidence="3">
    <name type="scientific">Alexandrium monilatum</name>
    <dbReference type="NCBI Taxonomy" id="311494"/>
    <lineage>
        <taxon>Eukaryota</taxon>
        <taxon>Sar</taxon>
        <taxon>Alveolata</taxon>
        <taxon>Dinophyceae</taxon>
        <taxon>Gonyaulacales</taxon>
        <taxon>Pyrocystaceae</taxon>
        <taxon>Alexandrium</taxon>
    </lineage>
</organism>
<keyword evidence="2" id="KW-0812">Transmembrane</keyword>
<feature type="compositionally biased region" description="Low complexity" evidence="1">
    <location>
        <begin position="373"/>
        <end position="394"/>
    </location>
</feature>
<proteinExistence type="predicted"/>
<keyword evidence="2" id="KW-1133">Transmembrane helix</keyword>
<protein>
    <submittedName>
        <fullName evidence="3">Uncharacterized protein</fullName>
    </submittedName>
</protein>
<accession>A0A7S4UVR2</accession>
<feature type="transmembrane region" description="Helical" evidence="2">
    <location>
        <begin position="124"/>
        <end position="142"/>
    </location>
</feature>
<evidence type="ECO:0000313" key="3">
    <source>
        <dbReference type="EMBL" id="CAE4592462.1"/>
    </source>
</evidence>
<sequence length="1059" mass="116957">MASASSSPSQFAPQAPLRERSPSTSEATLDDPGTADSEEWLLSSHDLQEEDSRTPNRAVDQQAVRMKGGLILEFADRRLEKAFQEECLQRTERRGLSVTLTLCGIGVTLFVATGWWPLGDSARLVRRNMAASILALGLFVAFFKKAPKQASRWYNPVLFLLSLHWTAGVSLMTDHAPAHLQLEHLSKRRHGILAEPSGILLVSASIVGVITLARPTLRWCLLYMNIAIPLYTILSVVLVMPVHTQLSEANGQMRLVILACGRVAALLYVTAALLFVSRREEEQRERQRFAIFYATRQRLQAERRRNCELQDRQRELAELAMALEHGPTVVTDLDSTLSHRQSNDRSTAVSRSATEPIKVRLSDLPTMPRTLTVPAPSSVCSSDSSPMSSMTASPEDSGAEEEEEEEEEEPEPRRQPALRPPNEQLVAAMARRTADIARIRMMAKHIREPQYSLTEFFDDCVASFPELKLFFLERCDDSPQASLTPSGRSALAEYQRTMGALFAVYWLLRLGSDGRISFCYGVDQDWLPEKKKAETTRKMRRRNSLCSMPMKNKPGFDDFPSPTAATRGVQRSRLVSSRTTDVLEPLFRPRRTRCHSAPGLQEKQTNSGSGLLPSKTAKPAFGARMANKQKAASPPTTSFFKMSDEEKRASFFSSMDWTMFQDLVDAAGCTYAAGRSPSSAQCTERIMALLCLTAIHDVMKIPAISPVVQPEHAPYYGYAAGDNIRDHDVALSYVLEHFPELMPSYAWLPPSQKRAILFTQSQMHFNHGWFVQAEAPPGAMLSGFKAALRSGAAAEDIGLYFLHWVTDLAGAEATPLGGAEKFVLKFPHAVLASFLWSIPFLGKLKSSSETEVVEEYLQARWTAIAPDLSVPEGSDAIACMRLAVMAQGDAKVIDAFHSLPSEDRRCLAAELSRTGCRGQHYSAGVSERLGNETGGPALLVYYGPALLQKHAQSTEQDMCTALRVLVEVLRAARQLWPLKESSEGCTATVQIGALKAESLDVIVKAPGGKSREIWVMKRHNDLEGSVELVRASQLDGLVSSRCPFKAVDFEACAEAASSE</sequence>
<feature type="compositionally biased region" description="Low complexity" evidence="1">
    <location>
        <begin position="1"/>
        <end position="16"/>
    </location>
</feature>
<evidence type="ECO:0000256" key="2">
    <source>
        <dbReference type="SAM" id="Phobius"/>
    </source>
</evidence>
<feature type="compositionally biased region" description="Acidic residues" evidence="1">
    <location>
        <begin position="397"/>
        <end position="410"/>
    </location>
</feature>
<feature type="transmembrane region" description="Helical" evidence="2">
    <location>
        <begin position="255"/>
        <end position="276"/>
    </location>
</feature>
<feature type="region of interest" description="Disordered" evidence="1">
    <location>
        <begin position="333"/>
        <end position="422"/>
    </location>
</feature>
<name>A0A7S4UVR2_9DINO</name>
<feature type="region of interest" description="Disordered" evidence="1">
    <location>
        <begin position="593"/>
        <end position="617"/>
    </location>
</feature>
<reference evidence="3" key="1">
    <citation type="submission" date="2021-01" db="EMBL/GenBank/DDBJ databases">
        <authorList>
            <person name="Corre E."/>
            <person name="Pelletier E."/>
            <person name="Niang G."/>
            <person name="Scheremetjew M."/>
            <person name="Finn R."/>
            <person name="Kale V."/>
            <person name="Holt S."/>
            <person name="Cochrane G."/>
            <person name="Meng A."/>
            <person name="Brown T."/>
            <person name="Cohen L."/>
        </authorList>
    </citation>
    <scope>NUCLEOTIDE SEQUENCE</scope>
    <source>
        <strain evidence="3">CCMP3105</strain>
    </source>
</reference>
<gene>
    <name evidence="3" type="ORF">AMON00008_LOCUS24946</name>
</gene>
<feature type="region of interest" description="Disordered" evidence="1">
    <location>
        <begin position="546"/>
        <end position="575"/>
    </location>
</feature>
<dbReference type="EMBL" id="HBNR01036265">
    <property type="protein sequence ID" value="CAE4592462.1"/>
    <property type="molecule type" value="Transcribed_RNA"/>
</dbReference>
<evidence type="ECO:0000256" key="1">
    <source>
        <dbReference type="SAM" id="MobiDB-lite"/>
    </source>
</evidence>